<protein>
    <submittedName>
        <fullName evidence="1">Uncharacterized protein</fullName>
    </submittedName>
</protein>
<reference evidence="2" key="1">
    <citation type="journal article" date="2015" name="Nat. Genet.">
        <title>The genome and transcriptome of the zoonotic hookworm Ancylostoma ceylanicum identify infection-specific gene families.</title>
        <authorList>
            <person name="Schwarz E.M."/>
            <person name="Hu Y."/>
            <person name="Antoshechkin I."/>
            <person name="Miller M.M."/>
            <person name="Sternberg P.W."/>
            <person name="Aroian R.V."/>
        </authorList>
    </citation>
    <scope>NUCLEOTIDE SEQUENCE</scope>
    <source>
        <strain evidence="2">HY135</strain>
    </source>
</reference>
<proteinExistence type="predicted"/>
<evidence type="ECO:0000313" key="1">
    <source>
        <dbReference type="EMBL" id="EYC13244.1"/>
    </source>
</evidence>
<dbReference type="EMBL" id="JARK01001380">
    <property type="protein sequence ID" value="EYC13244.1"/>
    <property type="molecule type" value="Genomic_DNA"/>
</dbReference>
<dbReference type="AlphaFoldDB" id="A0A016UD36"/>
<keyword evidence="2" id="KW-1185">Reference proteome</keyword>
<gene>
    <name evidence="1" type="primary">Acey_s0044.g1056</name>
    <name evidence="1" type="ORF">Y032_0044g1056</name>
</gene>
<name>A0A016UD36_9BILA</name>
<accession>A0A016UD36</accession>
<comment type="caution">
    <text evidence="1">The sequence shown here is derived from an EMBL/GenBank/DDBJ whole genome shotgun (WGS) entry which is preliminary data.</text>
</comment>
<organism evidence="1 2">
    <name type="scientific">Ancylostoma ceylanicum</name>
    <dbReference type="NCBI Taxonomy" id="53326"/>
    <lineage>
        <taxon>Eukaryota</taxon>
        <taxon>Metazoa</taxon>
        <taxon>Ecdysozoa</taxon>
        <taxon>Nematoda</taxon>
        <taxon>Chromadorea</taxon>
        <taxon>Rhabditida</taxon>
        <taxon>Rhabditina</taxon>
        <taxon>Rhabditomorpha</taxon>
        <taxon>Strongyloidea</taxon>
        <taxon>Ancylostomatidae</taxon>
        <taxon>Ancylostomatinae</taxon>
        <taxon>Ancylostoma</taxon>
    </lineage>
</organism>
<evidence type="ECO:0000313" key="2">
    <source>
        <dbReference type="Proteomes" id="UP000024635"/>
    </source>
</evidence>
<sequence>MRNYEIMLLDMGLLSSTLDLIFPKHHTSGPVLVVYKPSGITTCMSPQMMMLMKIYLIPVSSSTILNSSALEYSKDPFHLVTH</sequence>
<dbReference type="Proteomes" id="UP000024635">
    <property type="component" value="Unassembled WGS sequence"/>
</dbReference>